<dbReference type="SUPFAM" id="SSF52980">
    <property type="entry name" value="Restriction endonuclease-like"/>
    <property type="match status" value="1"/>
</dbReference>
<dbReference type="GO" id="GO:0008168">
    <property type="term" value="F:methyltransferase activity"/>
    <property type="evidence" value="ECO:0007669"/>
    <property type="project" value="UniProtKB-KW"/>
</dbReference>
<keyword evidence="3" id="KW-1185">Reference proteome</keyword>
<dbReference type="InterPro" id="IPR047216">
    <property type="entry name" value="Endonuclease_DUF559_bact"/>
</dbReference>
<gene>
    <name evidence="2" type="ORF">AS156_22370</name>
</gene>
<sequence>MRSNARTLRKNSTDVERILWSELRGNRLSGASFRRQVPIDNYIADFVCHAAKLVIELDGGQHFSNEGERADARRSAIIEANGFKVLRFSNLDVIENRTGVLETIAAAIAERAPTLTLARKRERGLEKPSS</sequence>
<evidence type="ECO:0000313" key="3">
    <source>
        <dbReference type="Proteomes" id="UP000057737"/>
    </source>
</evidence>
<dbReference type="CDD" id="cd01038">
    <property type="entry name" value="Endonuclease_DUF559"/>
    <property type="match status" value="1"/>
</dbReference>
<dbReference type="EMBL" id="LNCU01000120">
    <property type="protein sequence ID" value="KWV45941.1"/>
    <property type="molecule type" value="Genomic_DNA"/>
</dbReference>
<proteinExistence type="predicted"/>
<protein>
    <submittedName>
        <fullName evidence="2">DNA methyltransferase</fullName>
    </submittedName>
</protein>
<dbReference type="Gene3D" id="3.40.960.10">
    <property type="entry name" value="VSR Endonuclease"/>
    <property type="match status" value="1"/>
</dbReference>
<dbReference type="PANTHER" id="PTHR38590:SF1">
    <property type="entry name" value="BLL0828 PROTEIN"/>
    <property type="match status" value="1"/>
</dbReference>
<evidence type="ECO:0000313" key="2">
    <source>
        <dbReference type="EMBL" id="KWV45941.1"/>
    </source>
</evidence>
<keyword evidence="2" id="KW-0489">Methyltransferase</keyword>
<comment type="caution">
    <text evidence="2">The sequence shown here is derived from an EMBL/GenBank/DDBJ whole genome shotgun (WGS) entry which is preliminary data.</text>
</comment>
<feature type="domain" description="DUF559" evidence="1">
    <location>
        <begin position="2"/>
        <end position="108"/>
    </location>
</feature>
<evidence type="ECO:0000259" key="1">
    <source>
        <dbReference type="Pfam" id="PF04480"/>
    </source>
</evidence>
<name>A0A109JBL7_9BRAD</name>
<keyword evidence="2" id="KW-0808">Transferase</keyword>
<organism evidence="2 3">
    <name type="scientific">Bradyrhizobium macuxiense</name>
    <dbReference type="NCBI Taxonomy" id="1755647"/>
    <lineage>
        <taxon>Bacteria</taxon>
        <taxon>Pseudomonadati</taxon>
        <taxon>Pseudomonadota</taxon>
        <taxon>Alphaproteobacteria</taxon>
        <taxon>Hyphomicrobiales</taxon>
        <taxon>Nitrobacteraceae</taxon>
        <taxon>Bradyrhizobium</taxon>
    </lineage>
</organism>
<dbReference type="InterPro" id="IPR011335">
    <property type="entry name" value="Restrct_endonuc-II-like"/>
</dbReference>
<reference evidence="2 3" key="1">
    <citation type="submission" date="2015-11" db="EMBL/GenBank/DDBJ databases">
        <title>Draft Genome Sequence of the Strain BR 10303 (Bradyrhizobium sp.) isolated from nodules of Centrolobium paraense.</title>
        <authorList>
            <person name="Zelli J.E."/>
            <person name="Simoes-Araujo J.L."/>
            <person name="Barauna A.C."/>
            <person name="Silva K."/>
        </authorList>
    </citation>
    <scope>NUCLEOTIDE SEQUENCE [LARGE SCALE GENOMIC DNA]</scope>
    <source>
        <strain evidence="2 3">BR 10303</strain>
    </source>
</reference>
<dbReference type="Proteomes" id="UP000057737">
    <property type="component" value="Unassembled WGS sequence"/>
</dbReference>
<dbReference type="AlphaFoldDB" id="A0A109JBL7"/>
<dbReference type="PANTHER" id="PTHR38590">
    <property type="entry name" value="BLL0828 PROTEIN"/>
    <property type="match status" value="1"/>
</dbReference>
<accession>A0A109JBL7</accession>
<dbReference type="Pfam" id="PF04480">
    <property type="entry name" value="DUF559"/>
    <property type="match status" value="1"/>
</dbReference>
<dbReference type="GO" id="GO:0032259">
    <property type="term" value="P:methylation"/>
    <property type="evidence" value="ECO:0007669"/>
    <property type="project" value="UniProtKB-KW"/>
</dbReference>
<dbReference type="InterPro" id="IPR007569">
    <property type="entry name" value="DUF559"/>
</dbReference>